<keyword evidence="3" id="KW-1185">Reference proteome</keyword>
<keyword evidence="1" id="KW-0812">Transmembrane</keyword>
<dbReference type="EMBL" id="BMOY01000002">
    <property type="protein sequence ID" value="GGI95967.1"/>
    <property type="molecule type" value="Genomic_DNA"/>
</dbReference>
<sequence>MTVLGAWLKQIILLVLLAVITDMLLPTQTLQKYVRTVLGLAVVAAMLQPVIPFFRGDWMQHLAQAVETEWFGAPPAQVATPALKDYTAGMERQAAATADQYLARTIAEELARRFGVHGAQVSVTGSAEGVRALRVFVNIPRPAPIDAIALRDGVAAWLGVAPAQVVIRTGGG</sequence>
<evidence type="ECO:0000313" key="2">
    <source>
        <dbReference type="EMBL" id="GGI95967.1"/>
    </source>
</evidence>
<organism evidence="2 3">
    <name type="scientific">Alicyclobacillus cellulosilyticus</name>
    <dbReference type="NCBI Taxonomy" id="1003997"/>
    <lineage>
        <taxon>Bacteria</taxon>
        <taxon>Bacillati</taxon>
        <taxon>Bacillota</taxon>
        <taxon>Bacilli</taxon>
        <taxon>Bacillales</taxon>
        <taxon>Alicyclobacillaceae</taxon>
        <taxon>Alicyclobacillus</taxon>
    </lineage>
</organism>
<comment type="caution">
    <text evidence="2">The sequence shown here is derived from an EMBL/GenBank/DDBJ whole genome shotgun (WGS) entry which is preliminary data.</text>
</comment>
<feature type="transmembrane region" description="Helical" evidence="1">
    <location>
        <begin position="6"/>
        <end position="25"/>
    </location>
</feature>
<dbReference type="Proteomes" id="UP000637695">
    <property type="component" value="Unassembled WGS sequence"/>
</dbReference>
<proteinExistence type="predicted"/>
<dbReference type="InterPro" id="IPR014245">
    <property type="entry name" value="Spore_III_AF"/>
</dbReference>
<evidence type="ECO:0000313" key="3">
    <source>
        <dbReference type="Proteomes" id="UP000637695"/>
    </source>
</evidence>
<evidence type="ECO:0000256" key="1">
    <source>
        <dbReference type="SAM" id="Phobius"/>
    </source>
</evidence>
<dbReference type="AlphaFoldDB" id="A0A917NFJ3"/>
<dbReference type="NCBIfam" id="TIGR02896">
    <property type="entry name" value="spore_III_AF"/>
    <property type="match status" value="1"/>
</dbReference>
<feature type="transmembrane region" description="Helical" evidence="1">
    <location>
        <begin position="37"/>
        <end position="54"/>
    </location>
</feature>
<protein>
    <recommendedName>
        <fullName evidence="4">Stage III sporulation protein AF</fullName>
    </recommendedName>
</protein>
<dbReference type="RefSeq" id="WP_188880623.1">
    <property type="nucleotide sequence ID" value="NZ_BMOY01000002.1"/>
</dbReference>
<keyword evidence="1" id="KW-0472">Membrane</keyword>
<reference evidence="2" key="2">
    <citation type="submission" date="2020-09" db="EMBL/GenBank/DDBJ databases">
        <authorList>
            <person name="Sun Q."/>
            <person name="Ohkuma M."/>
        </authorList>
    </citation>
    <scope>NUCLEOTIDE SEQUENCE</scope>
    <source>
        <strain evidence="2">JCM 18487</strain>
    </source>
</reference>
<accession>A0A917NFJ3</accession>
<dbReference type="Pfam" id="PF09581">
    <property type="entry name" value="Spore_III_AF"/>
    <property type="match status" value="1"/>
</dbReference>
<evidence type="ECO:0008006" key="4">
    <source>
        <dbReference type="Google" id="ProtNLM"/>
    </source>
</evidence>
<keyword evidence="1" id="KW-1133">Transmembrane helix</keyword>
<gene>
    <name evidence="2" type="ORF">GCM10010885_02050</name>
</gene>
<reference evidence="2" key="1">
    <citation type="journal article" date="2014" name="Int. J. Syst. Evol. Microbiol.">
        <title>Complete genome sequence of Corynebacterium casei LMG S-19264T (=DSM 44701T), isolated from a smear-ripened cheese.</title>
        <authorList>
            <consortium name="US DOE Joint Genome Institute (JGI-PGF)"/>
            <person name="Walter F."/>
            <person name="Albersmeier A."/>
            <person name="Kalinowski J."/>
            <person name="Ruckert C."/>
        </authorList>
    </citation>
    <scope>NUCLEOTIDE SEQUENCE</scope>
    <source>
        <strain evidence="2">JCM 18487</strain>
    </source>
</reference>
<name>A0A917NFJ3_9BACL</name>